<evidence type="ECO:0000256" key="1">
    <source>
        <dbReference type="SAM" id="Phobius"/>
    </source>
</evidence>
<feature type="domain" description="DUF4367" evidence="2">
    <location>
        <begin position="115"/>
        <end position="218"/>
    </location>
</feature>
<proteinExistence type="predicted"/>
<dbReference type="eggNOG" id="COG2834">
    <property type="taxonomic scope" value="Bacteria"/>
</dbReference>
<keyword evidence="1" id="KW-0472">Membrane</keyword>
<dbReference type="HOGENOM" id="CLU_1249057_0_0_9"/>
<evidence type="ECO:0000313" key="4">
    <source>
        <dbReference type="Proteomes" id="UP000012589"/>
    </source>
</evidence>
<comment type="caution">
    <text evidence="3">The sequence shown here is derived from an EMBL/GenBank/DDBJ whole genome shotgun (WGS) entry which is preliminary data.</text>
</comment>
<dbReference type="EMBL" id="AQFT01000126">
    <property type="protein sequence ID" value="EMZ21880.1"/>
    <property type="molecule type" value="Genomic_DNA"/>
</dbReference>
<sequence length="221" mass="25321">MKDMKDTDWKEVITQMEEVRLHDLPDEEWLHHTYTLSDSFYCGMRRLTKRMRRQAAYARVCACVAAGAAVFFVLILATHPQEAAEAARRVMVWMEDFAEFKFQEDSEVSTIPAFTLNYVPEGYELVMEENHEVTGLQLYSNGEDEWMFWYGPSDASIGLNNEGVDFSIIEIGDGRKAYYFEATDGVSDNSMLWLSKEETIVFTITGLLSKEEIIKICKGTG</sequence>
<dbReference type="Proteomes" id="UP000012589">
    <property type="component" value="Unassembled WGS sequence"/>
</dbReference>
<name>N2A728_9FIRM</name>
<protein>
    <recommendedName>
        <fullName evidence="2">DUF4367 domain-containing protein</fullName>
    </recommendedName>
</protein>
<keyword evidence="1" id="KW-0812">Transmembrane</keyword>
<dbReference type="PATRIC" id="fig|1235802.3.peg.4599"/>
<keyword evidence="1" id="KW-1133">Transmembrane helix</keyword>
<evidence type="ECO:0000313" key="3">
    <source>
        <dbReference type="EMBL" id="EMZ21880.1"/>
    </source>
</evidence>
<dbReference type="AlphaFoldDB" id="N2A728"/>
<reference evidence="3 4" key="1">
    <citation type="journal article" date="2014" name="Genome Announc.">
        <title>Draft genome sequences of the altered schaedler flora, a defined bacterial community from gnotobiotic mice.</title>
        <authorList>
            <person name="Wannemuehler M.J."/>
            <person name="Overstreet A.M."/>
            <person name="Ward D.V."/>
            <person name="Phillips G.J."/>
        </authorList>
    </citation>
    <scope>NUCLEOTIDE SEQUENCE [LARGE SCALE GENOMIC DNA]</scope>
    <source>
        <strain evidence="3 4">ASF492</strain>
    </source>
</reference>
<keyword evidence="4" id="KW-1185">Reference proteome</keyword>
<organism evidence="3 4">
    <name type="scientific">Eubacterium plexicaudatum ASF492</name>
    <dbReference type="NCBI Taxonomy" id="1235802"/>
    <lineage>
        <taxon>Bacteria</taxon>
        <taxon>Bacillati</taxon>
        <taxon>Bacillota</taxon>
        <taxon>Clostridia</taxon>
        <taxon>Eubacteriales</taxon>
        <taxon>Eubacteriaceae</taxon>
        <taxon>Eubacterium</taxon>
    </lineage>
</organism>
<dbReference type="InterPro" id="IPR025377">
    <property type="entry name" value="DUF4367"/>
</dbReference>
<evidence type="ECO:0000259" key="2">
    <source>
        <dbReference type="Pfam" id="PF14285"/>
    </source>
</evidence>
<feature type="transmembrane region" description="Helical" evidence="1">
    <location>
        <begin position="56"/>
        <end position="77"/>
    </location>
</feature>
<dbReference type="OrthoDB" id="2083303at2"/>
<dbReference type="Pfam" id="PF14285">
    <property type="entry name" value="DUF4367"/>
    <property type="match status" value="1"/>
</dbReference>
<gene>
    <name evidence="3" type="ORF">C823_04331</name>
</gene>
<dbReference type="STRING" id="1235802.C823_04331"/>
<accession>N2A728</accession>